<organism evidence="1 2">
    <name type="scientific">Gordonia phage Gravy</name>
    <dbReference type="NCBI Taxonomy" id="2094133"/>
    <lineage>
        <taxon>Viruses</taxon>
        <taxon>Duplodnaviria</taxon>
        <taxon>Heunggongvirae</taxon>
        <taxon>Uroviricota</taxon>
        <taxon>Caudoviricetes</taxon>
        <taxon>Deejayvirinae</taxon>
        <taxon>Tanisvirus</taxon>
        <taxon>Tanisvirus tanis</taxon>
    </lineage>
</organism>
<gene>
    <name evidence="1" type="primary">28</name>
    <name evidence="1" type="ORF">PBI_GRAVY_28</name>
</gene>
<dbReference type="EMBL" id="MG962368">
    <property type="protein sequence ID" value="AVO25268.1"/>
    <property type="molecule type" value="Genomic_DNA"/>
</dbReference>
<reference evidence="1 2" key="1">
    <citation type="submission" date="2018-02" db="EMBL/GenBank/DDBJ databases">
        <authorList>
            <person name="Aull H.G."/>
            <person name="Garlena R.A."/>
            <person name="Russell D.A."/>
            <person name="Pop W.H."/>
            <person name="Jacobs-Sera D."/>
            <person name="Hatfull G.F."/>
        </authorList>
    </citation>
    <scope>NUCLEOTIDE SEQUENCE [LARGE SCALE GENOMIC DNA]</scope>
</reference>
<dbReference type="Proteomes" id="UP000240261">
    <property type="component" value="Segment"/>
</dbReference>
<proteinExistence type="predicted"/>
<accession>A0A2P1JY68</accession>
<evidence type="ECO:0000313" key="2">
    <source>
        <dbReference type="Proteomes" id="UP000240261"/>
    </source>
</evidence>
<name>A0A2P1JY68_9CAUD</name>
<sequence length="127" mass="13851">MPSISITHKGSFSKAESRLRKMSQGTIFDSLSKYGELGAHVLASVTPMDTGETANSWYSKVEKSGRGWKLSWHNQNRTVNGDPIAIMIQTGHGTGTGGYVAGQDYINPAIKPVFDLIVAEVRRKVAR</sequence>
<protein>
    <submittedName>
        <fullName evidence="1">Uncharacterized protein</fullName>
    </submittedName>
</protein>
<evidence type="ECO:0000313" key="1">
    <source>
        <dbReference type="EMBL" id="AVO25268.1"/>
    </source>
</evidence>